<sequence length="137" mass="15895">MRLLQVCTERRFEELFDNRSFNHAEKTEGFEKEFELATDLVGIILEKYVGAESFKLHQSYNNTSRFIDIAFLTEGYLNASLILDLQKSLSGMAEEWMVCLWESCFIFVTPKDIFGFDPSKADPLFEKLKECTDDDHG</sequence>
<dbReference type="EMBL" id="JACHIF010000001">
    <property type="protein sequence ID" value="MBB5036746.1"/>
    <property type="molecule type" value="Genomic_DNA"/>
</dbReference>
<protein>
    <submittedName>
        <fullName evidence="1">Uncharacterized protein</fullName>
    </submittedName>
</protein>
<dbReference type="AlphaFoldDB" id="A0A7W7YII6"/>
<evidence type="ECO:0000313" key="1">
    <source>
        <dbReference type="EMBL" id="MBB5036746.1"/>
    </source>
</evidence>
<comment type="caution">
    <text evidence="1">The sequence shown here is derived from an EMBL/GenBank/DDBJ whole genome shotgun (WGS) entry which is preliminary data.</text>
</comment>
<name>A0A7W7YII6_9BACT</name>
<gene>
    <name evidence="1" type="ORF">HNQ64_000980</name>
</gene>
<dbReference type="Proteomes" id="UP000534294">
    <property type="component" value="Unassembled WGS sequence"/>
</dbReference>
<organism evidence="1 2">
    <name type="scientific">Prosthecobacter dejongeii</name>
    <dbReference type="NCBI Taxonomy" id="48465"/>
    <lineage>
        <taxon>Bacteria</taxon>
        <taxon>Pseudomonadati</taxon>
        <taxon>Verrucomicrobiota</taxon>
        <taxon>Verrucomicrobiia</taxon>
        <taxon>Verrucomicrobiales</taxon>
        <taxon>Verrucomicrobiaceae</taxon>
        <taxon>Prosthecobacter</taxon>
    </lineage>
</organism>
<accession>A0A7W7YII6</accession>
<reference evidence="1 2" key="1">
    <citation type="submission" date="2020-08" db="EMBL/GenBank/DDBJ databases">
        <title>Genomic Encyclopedia of Type Strains, Phase IV (KMG-IV): sequencing the most valuable type-strain genomes for metagenomic binning, comparative biology and taxonomic classification.</title>
        <authorList>
            <person name="Goeker M."/>
        </authorList>
    </citation>
    <scope>NUCLEOTIDE SEQUENCE [LARGE SCALE GENOMIC DNA]</scope>
    <source>
        <strain evidence="1 2">DSM 12251</strain>
    </source>
</reference>
<dbReference type="RefSeq" id="WP_184205897.1">
    <property type="nucleotide sequence ID" value="NZ_JACHIF010000001.1"/>
</dbReference>
<proteinExistence type="predicted"/>
<keyword evidence="2" id="KW-1185">Reference proteome</keyword>
<evidence type="ECO:0000313" key="2">
    <source>
        <dbReference type="Proteomes" id="UP000534294"/>
    </source>
</evidence>